<dbReference type="InterPro" id="IPR006426">
    <property type="entry name" value="Asn_synth_AEB"/>
</dbReference>
<dbReference type="Pfam" id="PF13537">
    <property type="entry name" value="GATase_7"/>
    <property type="match status" value="1"/>
</dbReference>
<dbReference type="GO" id="GO:0006529">
    <property type="term" value="P:asparagine biosynthetic process"/>
    <property type="evidence" value="ECO:0007669"/>
    <property type="project" value="UniProtKB-KW"/>
</dbReference>
<evidence type="ECO:0000256" key="1">
    <source>
        <dbReference type="ARBA" id="ARBA00012737"/>
    </source>
</evidence>
<keyword evidence="2" id="KW-0436">Ligase</keyword>
<feature type="active site" description="For GATase activity" evidence="11">
    <location>
        <position position="2"/>
    </location>
</feature>
<dbReference type="EMBL" id="KZ819602">
    <property type="protein sequence ID" value="PWN37683.1"/>
    <property type="molecule type" value="Genomic_DNA"/>
</dbReference>
<keyword evidence="16" id="KW-1185">Reference proteome</keyword>
<name>A0A316VMQ8_9BASI</name>
<gene>
    <name evidence="15" type="ORF">FA14DRAFT_142161</name>
</gene>
<dbReference type="RefSeq" id="XP_025357985.1">
    <property type="nucleotide sequence ID" value="XM_025497166.1"/>
</dbReference>
<feature type="binding site" evidence="12">
    <location>
        <position position="106"/>
    </location>
    <ligand>
        <name>L-glutamine</name>
        <dbReference type="ChEBI" id="CHEBI:58359"/>
    </ligand>
</feature>
<dbReference type="Gene3D" id="3.40.50.620">
    <property type="entry name" value="HUPs"/>
    <property type="match status" value="1"/>
</dbReference>
<evidence type="ECO:0000256" key="5">
    <source>
        <dbReference type="ARBA" id="ARBA00022840"/>
    </source>
</evidence>
<accession>A0A316VMQ8</accession>
<evidence type="ECO:0000256" key="7">
    <source>
        <dbReference type="ARBA" id="ARBA00022962"/>
    </source>
</evidence>
<dbReference type="InterPro" id="IPR050795">
    <property type="entry name" value="Asn_Synthetase"/>
</dbReference>
<dbReference type="InterPro" id="IPR014729">
    <property type="entry name" value="Rossmann-like_a/b/a_fold"/>
</dbReference>
<dbReference type="InParanoid" id="A0A316VMQ8"/>
<dbReference type="PANTHER" id="PTHR11772">
    <property type="entry name" value="ASPARAGINE SYNTHETASE"/>
    <property type="match status" value="1"/>
</dbReference>
<evidence type="ECO:0000256" key="10">
    <source>
        <dbReference type="PIRNR" id="PIRNR001589"/>
    </source>
</evidence>
<keyword evidence="7 11" id="KW-0315">Glutamine amidotransferase</keyword>
<evidence type="ECO:0000256" key="11">
    <source>
        <dbReference type="PIRSR" id="PIRSR001589-1"/>
    </source>
</evidence>
<comment type="catalytic activity">
    <reaction evidence="9">
        <text>L-aspartate + L-glutamine + ATP + H2O = L-asparagine + L-glutamate + AMP + diphosphate + H(+)</text>
        <dbReference type="Rhea" id="RHEA:12228"/>
        <dbReference type="ChEBI" id="CHEBI:15377"/>
        <dbReference type="ChEBI" id="CHEBI:15378"/>
        <dbReference type="ChEBI" id="CHEBI:29985"/>
        <dbReference type="ChEBI" id="CHEBI:29991"/>
        <dbReference type="ChEBI" id="CHEBI:30616"/>
        <dbReference type="ChEBI" id="CHEBI:33019"/>
        <dbReference type="ChEBI" id="CHEBI:58048"/>
        <dbReference type="ChEBI" id="CHEBI:58359"/>
        <dbReference type="ChEBI" id="CHEBI:456215"/>
        <dbReference type="EC" id="6.3.5.4"/>
    </reaction>
</comment>
<evidence type="ECO:0000259" key="14">
    <source>
        <dbReference type="PROSITE" id="PS51278"/>
    </source>
</evidence>
<protein>
    <recommendedName>
        <fullName evidence="1">asparagine synthase (glutamine-hydrolyzing)</fullName>
        <ecNumber evidence="1">6.3.5.4</ecNumber>
    </recommendedName>
</protein>
<dbReference type="FunCoup" id="A0A316VMQ8">
    <property type="interactions" value="395"/>
</dbReference>
<evidence type="ECO:0000256" key="4">
    <source>
        <dbReference type="ARBA" id="ARBA00022741"/>
    </source>
</evidence>
<comment type="pathway">
    <text evidence="8">Amino-acid biosynthesis.</text>
</comment>
<evidence type="ECO:0000256" key="2">
    <source>
        <dbReference type="ARBA" id="ARBA00022598"/>
    </source>
</evidence>
<evidence type="ECO:0000256" key="12">
    <source>
        <dbReference type="PIRSR" id="PIRSR001589-2"/>
    </source>
</evidence>
<dbReference type="SUPFAM" id="SSF52402">
    <property type="entry name" value="Adenine nucleotide alpha hydrolases-like"/>
    <property type="match status" value="1"/>
</dbReference>
<sequence length="612" mass="68862">MCGILACINHPKAAAYRPRMLNMSRCIRHRGPDWSGCVVATEENDADRGSILCHERLAIVGVDTGAQPLVSTDGKLILAVNGEIYNHRQLRKGLKNQKAQFKTHSDCEVILHLYKEHGSDFVKMLDGMFSFVLLDTSVSPHRCIAARDPIGITTFYQGWSYKYPGATFFSSELKALHEECDRIRGFPPGHLYDSSLPEGQETVRYYQPTWWHGDEEGAKLPTTEADLTAIRESLEAAVRKRLMSEVPYGVLLSGGLDSSLIATIAARETNKVAEAQRQRYEERRARKEAVVANGPTDGLPVGLDDDEDQETLAAWPRLHSFSIGLEGSPDLMAAREAARYLGTVHHEYTFTVQEGLDAISDVIYHLETFDVTTVRASTPMYLLSRKIKAMGVKMVLSGEGSDEIFGGYLYFHAAPDAKSFHQECVKRVKALHTADCLRANKSTMAWGLEARVPFLDKSFLETSMNVDAKDKMFSKGSLQEKDADGRPRMEKYILRKAFDLTPPGDAKPYLPESILWRQKEQFSDGVGYSWIDGMKEYANKHISDRKFAQRKERYPESTPDTKEAYWIREVFESWFPTKASASTAVRWIPRGDWGCASDPSGRAVNIHEFAYE</sequence>
<evidence type="ECO:0000256" key="6">
    <source>
        <dbReference type="ARBA" id="ARBA00022888"/>
    </source>
</evidence>
<dbReference type="EC" id="6.3.5.4" evidence="1"/>
<keyword evidence="4 10" id="KW-0547">Nucleotide-binding</keyword>
<dbReference type="Pfam" id="PF00733">
    <property type="entry name" value="Asn_synthase"/>
    <property type="match status" value="1"/>
</dbReference>
<dbReference type="CDD" id="cd00712">
    <property type="entry name" value="AsnB"/>
    <property type="match status" value="1"/>
</dbReference>
<dbReference type="OrthoDB" id="409189at2759"/>
<evidence type="ECO:0000256" key="3">
    <source>
        <dbReference type="ARBA" id="ARBA00022605"/>
    </source>
</evidence>
<evidence type="ECO:0000256" key="13">
    <source>
        <dbReference type="PIRSR" id="PIRSR001589-3"/>
    </source>
</evidence>
<dbReference type="InterPro" id="IPR001962">
    <property type="entry name" value="Asn_synthase"/>
</dbReference>
<dbReference type="GeneID" id="37018947"/>
<keyword evidence="3 11" id="KW-0028">Amino-acid biosynthesis</keyword>
<dbReference type="PANTHER" id="PTHR11772:SF2">
    <property type="entry name" value="ASPARAGINE SYNTHETASE [GLUTAMINE-HYDROLYZING]"/>
    <property type="match status" value="1"/>
</dbReference>
<keyword evidence="5 10" id="KW-0067">ATP-binding</keyword>
<feature type="binding site" evidence="12">
    <location>
        <begin position="397"/>
        <end position="398"/>
    </location>
    <ligand>
        <name>ATP</name>
        <dbReference type="ChEBI" id="CHEBI:30616"/>
    </ligand>
</feature>
<reference evidence="15 16" key="1">
    <citation type="journal article" date="2018" name="Mol. Biol. Evol.">
        <title>Broad Genomic Sampling Reveals a Smut Pathogenic Ancestry of the Fungal Clade Ustilaginomycotina.</title>
        <authorList>
            <person name="Kijpornyongpan T."/>
            <person name="Mondo S.J."/>
            <person name="Barry K."/>
            <person name="Sandor L."/>
            <person name="Lee J."/>
            <person name="Lipzen A."/>
            <person name="Pangilinan J."/>
            <person name="LaButti K."/>
            <person name="Hainaut M."/>
            <person name="Henrissat B."/>
            <person name="Grigoriev I.V."/>
            <person name="Spatafora J.W."/>
            <person name="Aime M.C."/>
        </authorList>
    </citation>
    <scope>NUCLEOTIDE SEQUENCE [LARGE SCALE GENOMIC DNA]</scope>
    <source>
        <strain evidence="15 16">MCA 3882</strain>
    </source>
</reference>
<evidence type="ECO:0000256" key="8">
    <source>
        <dbReference type="ARBA" id="ARBA00029440"/>
    </source>
</evidence>
<dbReference type="NCBIfam" id="TIGR01536">
    <property type="entry name" value="asn_synth_AEB"/>
    <property type="match status" value="1"/>
</dbReference>
<evidence type="ECO:0000256" key="9">
    <source>
        <dbReference type="ARBA" id="ARBA00048741"/>
    </source>
</evidence>
<dbReference type="GO" id="GO:0004066">
    <property type="term" value="F:asparagine synthase (glutamine-hydrolyzing) activity"/>
    <property type="evidence" value="ECO:0007669"/>
    <property type="project" value="UniProtKB-EC"/>
</dbReference>
<dbReference type="InterPro" id="IPR029055">
    <property type="entry name" value="Ntn_hydrolases_N"/>
</dbReference>
<dbReference type="PIRSF" id="PIRSF001589">
    <property type="entry name" value="Asn_synthetase_glu-h"/>
    <property type="match status" value="1"/>
</dbReference>
<feature type="domain" description="Glutamine amidotransferase type-2" evidence="14">
    <location>
        <begin position="2"/>
        <end position="197"/>
    </location>
</feature>
<dbReference type="InterPro" id="IPR033738">
    <property type="entry name" value="AsnB_N"/>
</dbReference>
<dbReference type="AlphaFoldDB" id="A0A316VMQ8"/>
<dbReference type="GO" id="GO:0005829">
    <property type="term" value="C:cytosol"/>
    <property type="evidence" value="ECO:0007669"/>
    <property type="project" value="TreeGrafter"/>
</dbReference>
<organism evidence="15 16">
    <name type="scientific">Meira miltonrushii</name>
    <dbReference type="NCBI Taxonomy" id="1280837"/>
    <lineage>
        <taxon>Eukaryota</taxon>
        <taxon>Fungi</taxon>
        <taxon>Dikarya</taxon>
        <taxon>Basidiomycota</taxon>
        <taxon>Ustilaginomycotina</taxon>
        <taxon>Exobasidiomycetes</taxon>
        <taxon>Exobasidiales</taxon>
        <taxon>Brachybasidiaceae</taxon>
        <taxon>Meira</taxon>
    </lineage>
</organism>
<dbReference type="Gene3D" id="3.60.20.10">
    <property type="entry name" value="Glutamine Phosphoribosylpyrophosphate, subunit 1, domain 1"/>
    <property type="match status" value="1"/>
</dbReference>
<dbReference type="GO" id="GO:0005524">
    <property type="term" value="F:ATP binding"/>
    <property type="evidence" value="ECO:0007669"/>
    <property type="project" value="UniProtKB-KW"/>
</dbReference>
<evidence type="ECO:0000313" key="15">
    <source>
        <dbReference type="EMBL" id="PWN37683.1"/>
    </source>
</evidence>
<proteinExistence type="predicted"/>
<evidence type="ECO:0000313" key="16">
    <source>
        <dbReference type="Proteomes" id="UP000245771"/>
    </source>
</evidence>
<feature type="binding site" evidence="12">
    <location>
        <position position="323"/>
    </location>
    <ligand>
        <name>ATP</name>
        <dbReference type="ChEBI" id="CHEBI:30616"/>
    </ligand>
</feature>
<feature type="site" description="Important for beta-aspartyl-AMP intermediate formation" evidence="13">
    <location>
        <position position="399"/>
    </location>
</feature>
<feature type="binding site" evidence="12">
    <location>
        <position position="251"/>
    </location>
    <ligand>
        <name>ATP</name>
        <dbReference type="ChEBI" id="CHEBI:30616"/>
    </ligand>
</feature>
<dbReference type="STRING" id="1280837.A0A316VMQ8"/>
<dbReference type="PROSITE" id="PS51278">
    <property type="entry name" value="GATASE_TYPE_2"/>
    <property type="match status" value="1"/>
</dbReference>
<dbReference type="SUPFAM" id="SSF56235">
    <property type="entry name" value="N-terminal nucleophile aminohydrolases (Ntn hydrolases)"/>
    <property type="match status" value="1"/>
</dbReference>
<dbReference type="InterPro" id="IPR017932">
    <property type="entry name" value="GATase_2_dom"/>
</dbReference>
<keyword evidence="6 11" id="KW-0061">Asparagine biosynthesis</keyword>
<dbReference type="Proteomes" id="UP000245771">
    <property type="component" value="Unassembled WGS sequence"/>
</dbReference>
<dbReference type="CDD" id="cd01991">
    <property type="entry name" value="Asn_synthase_B_C"/>
    <property type="match status" value="1"/>
</dbReference>